<accession>A0A6J4K512</accession>
<dbReference type="AlphaFoldDB" id="A0A6J4K512"/>
<dbReference type="Pfam" id="PF14417">
    <property type="entry name" value="MEDS"/>
    <property type="match status" value="1"/>
</dbReference>
<protein>
    <recommendedName>
        <fullName evidence="1">MEDS domain-containing protein</fullName>
    </recommendedName>
</protein>
<proteinExistence type="predicted"/>
<sequence>MSGERDHGRHRLGAADALVHPALFYADDETYLAGTVPFLREGLEAGEPVMMAAPPTKLDLVRAALG</sequence>
<feature type="domain" description="MEDS" evidence="1">
    <location>
        <begin position="20"/>
        <end position="65"/>
    </location>
</feature>
<evidence type="ECO:0000313" key="2">
    <source>
        <dbReference type="EMBL" id="CAA9295307.1"/>
    </source>
</evidence>
<name>A0A6J4K512_9PSEU</name>
<feature type="non-terminal residue" evidence="2">
    <location>
        <position position="66"/>
    </location>
</feature>
<dbReference type="EMBL" id="CADCTH010000605">
    <property type="protein sequence ID" value="CAA9295307.1"/>
    <property type="molecule type" value="Genomic_DNA"/>
</dbReference>
<gene>
    <name evidence="2" type="ORF">AVDCRST_MAG54-4801</name>
</gene>
<dbReference type="InterPro" id="IPR025847">
    <property type="entry name" value="MEDS_domain"/>
</dbReference>
<evidence type="ECO:0000259" key="1">
    <source>
        <dbReference type="Pfam" id="PF14417"/>
    </source>
</evidence>
<reference evidence="2" key="1">
    <citation type="submission" date="2020-02" db="EMBL/GenBank/DDBJ databases">
        <authorList>
            <person name="Meier V. D."/>
        </authorList>
    </citation>
    <scope>NUCLEOTIDE SEQUENCE</scope>
    <source>
        <strain evidence="2">AVDCRST_MAG54</strain>
    </source>
</reference>
<organism evidence="2">
    <name type="scientific">uncultured Actinomycetospora sp</name>
    <dbReference type="NCBI Taxonomy" id="1135996"/>
    <lineage>
        <taxon>Bacteria</taxon>
        <taxon>Bacillati</taxon>
        <taxon>Actinomycetota</taxon>
        <taxon>Actinomycetes</taxon>
        <taxon>Pseudonocardiales</taxon>
        <taxon>Pseudonocardiaceae</taxon>
        <taxon>Actinomycetospora</taxon>
        <taxon>environmental samples</taxon>
    </lineage>
</organism>